<dbReference type="InterPro" id="IPR027451">
    <property type="entry name" value="EmbABC_dom1"/>
</dbReference>
<sequence>MLSLNALVPGVAERSAGCVGSHSLTSDAADFTAVSADSPWADRIAGHGPIRSVIVNLRTARIAAVVTGLLGLVLAIATPLLPIKQTAVTIDWPQSGSLAPVTAPLTMYKPLEIDLSVPCAVAAAAPSDKETVLAATTPPPAGDRARTVGLFVTVDGQALTVRSRGALVGTVPRADLAHCQKASVSIDADRAVTLIDEKRTEVPGDLRPQVVGVFSDLPADLQGARPSIHIAVDSRYTSSPSMLKGIAILVGVLCVLISLFALAVLDRADGRRGTHLIPRRWLHVRLADAAVVGSLLVWHIIGAPTSDDGYILGMIKAAPHSGYMPEVFRYYDAPYAPFGMPFYVVSWMAELSVSSPWLRLPALLSGILAWFLLSREVLPRLGLSKRRAPQDYSRALWAAAAVFTLFWLTYNPGLRPEPIVALGTVVTWCLVERTVATRRLAPAGAGLIVAGLTLSAAPTGSFAFVVFLVAAAPLWRAVRSRVEVDGWAGALLPLAAAGASVLYLIFADHGLIEMLQSTTLLGDVGPSEQWHREIIRYEALFQQNPNGSVARRFAMLAMLLSAALTATLLLWRRRIPGIASGPARRVVAAIGVSLLVMAFNPTKWTHHFGAFATLGAMAAAIAVVAVRPRAIRRPQFSLLVLAATAGCATLAFESTNGWFYPGNFGIPWGGTEPVVAGIKLATVFGAITVVLLLAALVVHVTGWTPRLPDLGGRLPGFATPITLVAVLVLAMIGATNAASIMIQRPAYSYGQQNLRSLAGNPCGMADEVLVERDATAGVLTPLGDAREPLVGEQNANFTPNGIASSFSSSSRGAADLVRTGDADNTPSNTGGTGGGTLERPGINGSTAALPFGLDPARVPMVGSRQTGVQRSAKATSSWYALPAGGIDRLLTISVAGRFGPTDLQLEFGTGSGTITPAGMVIPIDIGPAPAWRNLRVPSAMIPRGATAVRVVANITAPSENTWVAYTPPRAPKLETMQQLLGDDPTLVDWGAGIGFPCQRQWRENGGVAELPKWRILPERDLAAAATTTWEGGDAGGPLGWALLLATAQTVPTYLNDDWGREWGALERYVPYVDAPAAQLGRTDVIRSGLWSPGKTPQQK</sequence>
<dbReference type="EMBL" id="JAAXOQ010000007">
    <property type="protein sequence ID" value="NKY18133.1"/>
    <property type="molecule type" value="Genomic_DNA"/>
</dbReference>
<evidence type="ECO:0000256" key="7">
    <source>
        <dbReference type="ARBA" id="ARBA00022692"/>
    </source>
</evidence>
<feature type="transmembrane region" description="Helical" evidence="12">
    <location>
        <begin position="680"/>
        <end position="702"/>
    </location>
</feature>
<evidence type="ECO:0000256" key="10">
    <source>
        <dbReference type="ARBA" id="ARBA00023316"/>
    </source>
</evidence>
<feature type="transmembrane region" description="Helical" evidence="12">
    <location>
        <begin position="487"/>
        <end position="506"/>
    </location>
</feature>
<dbReference type="Gene3D" id="2.60.120.610">
    <property type="entry name" value="arabinofuranosyltransferase like domain"/>
    <property type="match status" value="1"/>
</dbReference>
<feature type="domain" description="Arabinosyltransferase C-terminal" evidence="14">
    <location>
        <begin position="735"/>
        <end position="1094"/>
    </location>
</feature>
<dbReference type="GO" id="GO:0071555">
    <property type="term" value="P:cell wall organization"/>
    <property type="evidence" value="ECO:0007669"/>
    <property type="project" value="UniProtKB-KW"/>
</dbReference>
<feature type="transmembrane region" description="Helical" evidence="12">
    <location>
        <begin position="714"/>
        <end position="734"/>
    </location>
</feature>
<accession>A0A846WYV0</accession>
<dbReference type="GO" id="GO:0071766">
    <property type="term" value="P:Actinobacterium-type cell wall biogenesis"/>
    <property type="evidence" value="ECO:0007669"/>
    <property type="project" value="InterPro"/>
</dbReference>
<dbReference type="GO" id="GO:0052636">
    <property type="term" value="F:arabinosyltransferase activity"/>
    <property type="evidence" value="ECO:0007669"/>
    <property type="project" value="InterPro"/>
</dbReference>
<feature type="transmembrane region" description="Helical" evidence="12">
    <location>
        <begin position="638"/>
        <end position="660"/>
    </location>
</feature>
<feature type="transmembrane region" description="Helical" evidence="12">
    <location>
        <begin position="356"/>
        <end position="373"/>
    </location>
</feature>
<name>A0A846WYV0_9ACTN</name>
<dbReference type="InterPro" id="IPR032731">
    <property type="entry name" value="Arabino_trans_C"/>
</dbReference>
<evidence type="ECO:0000313" key="16">
    <source>
        <dbReference type="EMBL" id="NKY18133.1"/>
    </source>
</evidence>
<dbReference type="Proteomes" id="UP000582646">
    <property type="component" value="Unassembled WGS sequence"/>
</dbReference>
<protein>
    <submittedName>
        <fullName evidence="16">Arabinosyltransferase</fullName>
    </submittedName>
</protein>
<feature type="transmembrane region" description="Helical" evidence="12">
    <location>
        <begin position="553"/>
        <end position="571"/>
    </location>
</feature>
<comment type="caution">
    <text evidence="16">The sequence shown here is derived from an EMBL/GenBank/DDBJ whole genome shotgun (WGS) entry which is preliminary data.</text>
</comment>
<evidence type="ECO:0000256" key="1">
    <source>
        <dbReference type="ARBA" id="ARBA00003001"/>
    </source>
</evidence>
<keyword evidence="4" id="KW-1003">Cell membrane</keyword>
<keyword evidence="17" id="KW-1185">Reference proteome</keyword>
<evidence type="ECO:0000313" key="17">
    <source>
        <dbReference type="Proteomes" id="UP000582646"/>
    </source>
</evidence>
<dbReference type="InterPro" id="IPR042486">
    <property type="entry name" value="Arabino_trans_C_2"/>
</dbReference>
<evidence type="ECO:0000259" key="14">
    <source>
        <dbReference type="Pfam" id="PF14896"/>
    </source>
</evidence>
<dbReference type="Pfam" id="PF04602">
    <property type="entry name" value="Arabinose_trans"/>
    <property type="match status" value="1"/>
</dbReference>
<evidence type="ECO:0000256" key="12">
    <source>
        <dbReference type="SAM" id="Phobius"/>
    </source>
</evidence>
<feature type="domain" description="Arabinosyltransferas concanavalin like" evidence="15">
    <location>
        <begin position="84"/>
        <end position="235"/>
    </location>
</feature>
<feature type="transmembrane region" description="Helical" evidence="12">
    <location>
        <begin position="245"/>
        <end position="265"/>
    </location>
</feature>
<feature type="transmembrane region" description="Helical" evidence="12">
    <location>
        <begin position="394"/>
        <end position="410"/>
    </location>
</feature>
<feature type="region of interest" description="Disordered" evidence="11">
    <location>
        <begin position="813"/>
        <end position="846"/>
    </location>
</feature>
<proteinExistence type="inferred from homology"/>
<dbReference type="InterPro" id="IPR007680">
    <property type="entry name" value="Arabino_trans_central"/>
</dbReference>
<dbReference type="Pfam" id="PF17689">
    <property type="entry name" value="Arabino_trans_N"/>
    <property type="match status" value="1"/>
</dbReference>
<evidence type="ECO:0000259" key="13">
    <source>
        <dbReference type="Pfam" id="PF04602"/>
    </source>
</evidence>
<dbReference type="Gene3D" id="2.60.120.940">
    <property type="entry name" value="EmbC, C-terminal domain, subdomain 2"/>
    <property type="match status" value="1"/>
</dbReference>
<keyword evidence="5" id="KW-0328">Glycosyltransferase</keyword>
<feature type="transmembrane region" description="Helical" evidence="12">
    <location>
        <begin position="286"/>
        <end position="304"/>
    </location>
</feature>
<comment type="subcellular location">
    <subcellularLocation>
        <location evidence="2">Cell membrane</location>
        <topology evidence="2">Multi-pass membrane protein</topology>
    </subcellularLocation>
</comment>
<dbReference type="InterPro" id="IPR040920">
    <property type="entry name" value="Arabino_trans_N"/>
</dbReference>
<evidence type="ECO:0000256" key="8">
    <source>
        <dbReference type="ARBA" id="ARBA00022989"/>
    </source>
</evidence>
<dbReference type="GO" id="GO:0005886">
    <property type="term" value="C:plasma membrane"/>
    <property type="evidence" value="ECO:0007669"/>
    <property type="project" value="UniProtKB-SubCell"/>
</dbReference>
<evidence type="ECO:0000256" key="2">
    <source>
        <dbReference type="ARBA" id="ARBA00004651"/>
    </source>
</evidence>
<dbReference type="Pfam" id="PF14896">
    <property type="entry name" value="Arabino_trans_C"/>
    <property type="match status" value="1"/>
</dbReference>
<evidence type="ECO:0000256" key="4">
    <source>
        <dbReference type="ARBA" id="ARBA00022475"/>
    </source>
</evidence>
<evidence type="ECO:0000256" key="5">
    <source>
        <dbReference type="ARBA" id="ARBA00022676"/>
    </source>
</evidence>
<organism evidence="16 17">
    <name type="scientific">Tsukamurella spumae</name>
    <dbReference type="NCBI Taxonomy" id="44753"/>
    <lineage>
        <taxon>Bacteria</taxon>
        <taxon>Bacillati</taxon>
        <taxon>Actinomycetota</taxon>
        <taxon>Actinomycetes</taxon>
        <taxon>Mycobacteriales</taxon>
        <taxon>Tsukamurellaceae</taxon>
        <taxon>Tsukamurella</taxon>
    </lineage>
</organism>
<evidence type="ECO:0000256" key="9">
    <source>
        <dbReference type="ARBA" id="ARBA00023136"/>
    </source>
</evidence>
<dbReference type="Gene3D" id="3.40.190.160">
    <property type="match status" value="1"/>
</dbReference>
<dbReference type="AlphaFoldDB" id="A0A846WYV0"/>
<reference evidence="16 17" key="1">
    <citation type="submission" date="2020-04" db="EMBL/GenBank/DDBJ databases">
        <title>MicrobeNet Type strains.</title>
        <authorList>
            <person name="Nicholson A.C."/>
        </authorList>
    </citation>
    <scope>NUCLEOTIDE SEQUENCE [LARGE SCALE GENOMIC DNA]</scope>
    <source>
        <strain evidence="16 17">DSM 44113</strain>
    </source>
</reference>
<evidence type="ECO:0000256" key="11">
    <source>
        <dbReference type="SAM" id="MobiDB-lite"/>
    </source>
</evidence>
<keyword evidence="9 12" id="KW-0472">Membrane</keyword>
<evidence type="ECO:0000259" key="15">
    <source>
        <dbReference type="Pfam" id="PF17689"/>
    </source>
</evidence>
<keyword evidence="8 12" id="KW-1133">Transmembrane helix</keyword>
<feature type="transmembrane region" description="Helical" evidence="12">
    <location>
        <begin position="583"/>
        <end position="602"/>
    </location>
</feature>
<comment type="similarity">
    <text evidence="3">Belongs to the emb family.</text>
</comment>
<feature type="domain" description="Arabinofuranosyltransferase central" evidence="13">
    <location>
        <begin position="239"/>
        <end position="700"/>
    </location>
</feature>
<keyword evidence="6 16" id="KW-0808">Transferase</keyword>
<feature type="transmembrane region" description="Helical" evidence="12">
    <location>
        <begin position="608"/>
        <end position="626"/>
    </location>
</feature>
<feature type="transmembrane region" description="Helical" evidence="12">
    <location>
        <begin position="447"/>
        <end position="475"/>
    </location>
</feature>
<keyword evidence="10" id="KW-0961">Cell wall biogenesis/degradation</keyword>
<comment type="function">
    <text evidence="1">Arabinosyl transferase responsible for the polymerization of arabinose into the arabinan of arabinogalactan.</text>
</comment>
<evidence type="ECO:0000256" key="3">
    <source>
        <dbReference type="ARBA" id="ARBA00008195"/>
    </source>
</evidence>
<evidence type="ECO:0000256" key="6">
    <source>
        <dbReference type="ARBA" id="ARBA00022679"/>
    </source>
</evidence>
<gene>
    <name evidence="16" type="ORF">HF999_07105</name>
</gene>
<keyword evidence="7 12" id="KW-0812">Transmembrane</keyword>